<evidence type="ECO:0000313" key="3">
    <source>
        <dbReference type="Proteomes" id="UP000759537"/>
    </source>
</evidence>
<feature type="region of interest" description="Disordered" evidence="1">
    <location>
        <begin position="302"/>
        <end position="331"/>
    </location>
</feature>
<gene>
    <name evidence="2" type="ORF">DFH94DRAFT_698597</name>
</gene>
<accession>A0A9P5ML15</accession>
<feature type="compositionally biased region" description="Low complexity" evidence="1">
    <location>
        <begin position="359"/>
        <end position="382"/>
    </location>
</feature>
<feature type="compositionally biased region" description="Low complexity" evidence="1">
    <location>
        <begin position="420"/>
        <end position="429"/>
    </location>
</feature>
<dbReference type="EMBL" id="WHVB01000043">
    <property type="protein sequence ID" value="KAF8466096.1"/>
    <property type="molecule type" value="Genomic_DNA"/>
</dbReference>
<feature type="region of interest" description="Disordered" evidence="1">
    <location>
        <begin position="352"/>
        <end position="601"/>
    </location>
</feature>
<comment type="caution">
    <text evidence="2">The sequence shown here is derived from an EMBL/GenBank/DDBJ whole genome shotgun (WGS) entry which is preliminary data.</text>
</comment>
<reference evidence="2" key="2">
    <citation type="journal article" date="2020" name="Nat. Commun.">
        <title>Large-scale genome sequencing of mycorrhizal fungi provides insights into the early evolution of symbiotic traits.</title>
        <authorList>
            <person name="Miyauchi S."/>
            <person name="Kiss E."/>
            <person name="Kuo A."/>
            <person name="Drula E."/>
            <person name="Kohler A."/>
            <person name="Sanchez-Garcia M."/>
            <person name="Morin E."/>
            <person name="Andreopoulos B."/>
            <person name="Barry K.W."/>
            <person name="Bonito G."/>
            <person name="Buee M."/>
            <person name="Carver A."/>
            <person name="Chen C."/>
            <person name="Cichocki N."/>
            <person name="Clum A."/>
            <person name="Culley D."/>
            <person name="Crous P.W."/>
            <person name="Fauchery L."/>
            <person name="Girlanda M."/>
            <person name="Hayes R.D."/>
            <person name="Keri Z."/>
            <person name="LaButti K."/>
            <person name="Lipzen A."/>
            <person name="Lombard V."/>
            <person name="Magnuson J."/>
            <person name="Maillard F."/>
            <person name="Murat C."/>
            <person name="Nolan M."/>
            <person name="Ohm R.A."/>
            <person name="Pangilinan J."/>
            <person name="Pereira M.F."/>
            <person name="Perotto S."/>
            <person name="Peter M."/>
            <person name="Pfister S."/>
            <person name="Riley R."/>
            <person name="Sitrit Y."/>
            <person name="Stielow J.B."/>
            <person name="Szollosi G."/>
            <person name="Zifcakova L."/>
            <person name="Stursova M."/>
            <person name="Spatafora J.W."/>
            <person name="Tedersoo L."/>
            <person name="Vaario L.M."/>
            <person name="Yamada A."/>
            <person name="Yan M."/>
            <person name="Wang P."/>
            <person name="Xu J."/>
            <person name="Bruns T."/>
            <person name="Baldrian P."/>
            <person name="Vilgalys R."/>
            <person name="Dunand C."/>
            <person name="Henrissat B."/>
            <person name="Grigoriev I.V."/>
            <person name="Hibbett D."/>
            <person name="Nagy L.G."/>
            <person name="Martin F.M."/>
        </authorList>
    </citation>
    <scope>NUCLEOTIDE SEQUENCE</scope>
    <source>
        <strain evidence="2">Prilba</strain>
    </source>
</reference>
<feature type="compositionally biased region" description="Polar residues" evidence="1">
    <location>
        <begin position="446"/>
        <end position="463"/>
    </location>
</feature>
<keyword evidence="3" id="KW-1185">Reference proteome</keyword>
<feature type="compositionally biased region" description="Polar residues" evidence="1">
    <location>
        <begin position="392"/>
        <end position="410"/>
    </location>
</feature>
<dbReference type="AlphaFoldDB" id="A0A9P5ML15"/>
<evidence type="ECO:0000256" key="1">
    <source>
        <dbReference type="SAM" id="MobiDB-lite"/>
    </source>
</evidence>
<feature type="compositionally biased region" description="Pro residues" evidence="1">
    <location>
        <begin position="588"/>
        <end position="598"/>
    </location>
</feature>
<proteinExistence type="predicted"/>
<name>A0A9P5ML15_9AGAM</name>
<evidence type="ECO:0000313" key="2">
    <source>
        <dbReference type="EMBL" id="KAF8466096.1"/>
    </source>
</evidence>
<organism evidence="2 3">
    <name type="scientific">Russula ochroleuca</name>
    <dbReference type="NCBI Taxonomy" id="152965"/>
    <lineage>
        <taxon>Eukaryota</taxon>
        <taxon>Fungi</taxon>
        <taxon>Dikarya</taxon>
        <taxon>Basidiomycota</taxon>
        <taxon>Agaricomycotina</taxon>
        <taxon>Agaricomycetes</taxon>
        <taxon>Russulales</taxon>
        <taxon>Russulaceae</taxon>
        <taxon>Russula</taxon>
    </lineage>
</organism>
<sequence length="621" mass="67920">MATARAPSTKPNIFDGLAFVKYMKNTGRSYRKQAMELVSISRIFALDQEQTFRSVRDLKLRRVLEAVDEALCSATEAQKRTSKDADEKFKKAIVALSTYETEYRTKKIVVERMKKAKVDDKSSSEFLNRLKENFHPPVEGPTRTVEFRLHKSQSLPDRNPTPVKQVLSKPVNPKEVLWNFSRYSDERRVGLRQNPHFYELPTLAGNYGGEFRIDPIELETEPNNSHRKTHEKIDQEIDVLTDNSGRVYLETDRQKRAFGNVWALKKAIIFKGSNVCGKLEGEKLVGVAIEGIPNLWCFEEPPLSPTSRSPNRSNPSSTTTPTTSPTLLDGNWTEQIRRMLRSLDVNIRISAKPPGLGYSAPSSPTPSSYPSSSFDSPSKSQPLMIEIPGASTRASTRPWSPSSYRTAHSTPLSPRPPAPELSSRSSAPASPEPPPILLTHPTLTPASNTAAPTHATTLQSPTELSPRSPVSPSPEPHSISPTHPTVTPASITAAPAHASPLQSPKVALPLTGPAEPAPTSSGEVSREESISGHAIPPQVFNAEDSPPGPANISPKKVIDPTMPHAERDKTLVAGHVPGKPPDSGFVPTPIPTPIPTPVPTNKLKRSWYQKCIDVVKNGFGG</sequence>
<dbReference type="Proteomes" id="UP000759537">
    <property type="component" value="Unassembled WGS sequence"/>
</dbReference>
<protein>
    <submittedName>
        <fullName evidence="2">Uncharacterized protein</fullName>
    </submittedName>
</protein>
<feature type="compositionally biased region" description="Low complexity" evidence="1">
    <location>
        <begin position="305"/>
        <end position="327"/>
    </location>
</feature>
<reference evidence="2" key="1">
    <citation type="submission" date="2019-10" db="EMBL/GenBank/DDBJ databases">
        <authorList>
            <consortium name="DOE Joint Genome Institute"/>
            <person name="Kuo A."/>
            <person name="Miyauchi S."/>
            <person name="Kiss E."/>
            <person name="Drula E."/>
            <person name="Kohler A."/>
            <person name="Sanchez-Garcia M."/>
            <person name="Andreopoulos B."/>
            <person name="Barry K.W."/>
            <person name="Bonito G."/>
            <person name="Buee M."/>
            <person name="Carver A."/>
            <person name="Chen C."/>
            <person name="Cichocki N."/>
            <person name="Clum A."/>
            <person name="Culley D."/>
            <person name="Crous P.W."/>
            <person name="Fauchery L."/>
            <person name="Girlanda M."/>
            <person name="Hayes R."/>
            <person name="Keri Z."/>
            <person name="LaButti K."/>
            <person name="Lipzen A."/>
            <person name="Lombard V."/>
            <person name="Magnuson J."/>
            <person name="Maillard F."/>
            <person name="Morin E."/>
            <person name="Murat C."/>
            <person name="Nolan M."/>
            <person name="Ohm R."/>
            <person name="Pangilinan J."/>
            <person name="Pereira M."/>
            <person name="Perotto S."/>
            <person name="Peter M."/>
            <person name="Riley R."/>
            <person name="Sitrit Y."/>
            <person name="Stielow B."/>
            <person name="Szollosi G."/>
            <person name="Zifcakova L."/>
            <person name="Stursova M."/>
            <person name="Spatafora J.W."/>
            <person name="Tedersoo L."/>
            <person name="Vaario L.-M."/>
            <person name="Yamada A."/>
            <person name="Yan M."/>
            <person name="Wang P."/>
            <person name="Xu J."/>
            <person name="Bruns T."/>
            <person name="Baldrian P."/>
            <person name="Vilgalys R."/>
            <person name="Henrissat B."/>
            <person name="Grigoriev I.V."/>
            <person name="Hibbett D."/>
            <person name="Nagy L.G."/>
            <person name="Martin F.M."/>
        </authorList>
    </citation>
    <scope>NUCLEOTIDE SEQUENCE</scope>
    <source>
        <strain evidence="2">Prilba</strain>
    </source>
</reference>